<sequence length="942" mass="109589">MNNQQSYDPISMFQSANEQYNNFLSQEEQLVVDINSNTYVYPHNNENTEFDGVGLLMGLAFSKLEKAIFYVDVTSGFGQNQLQNNFDHFAVALELISPYTQIVVYSVGASIQHIYSGLAKDVSIKYIFTKFSEDSYASISSGQLLINHMTRGNYYNVTQIFIITKAIHVNQHTKYDNSLPPQVKLLVISTKRVNQKISSQILSQSKQSYFNYVKLIQSQINSSVSGFAFLLNSPFIDLFQEQIRMNGNAQYLQTLRSRIIQKLEIYVQNEVQLSPQTVSTSALNRQKAVYYVLPIIIDNKLAGIAARSVSIQQIHEIIVTGQLEYLTANVFFIPEQYQKHNTNIELQVKLRKYGEKWTKNKFNSFITQNCQRNYAMQDYVVLNNQIFLNIQTLQKLNEKTTKQGLSNINAVEKFLKDTVQFSTKQKFIKTIDTSYSEEKYIFSDHSTNQTKQLLYIGEQGFIDDNQYMILFKIKYERHNLLQYDNCTLFKQVMNTNKCLNSYDDQIIVKIAFQSLNFYQNQNIVNPYILNQANTVFQELQSLKIKDVLQLSDSNNNISATLEYKLLLPISGIYVQISQQLLYQIKFQRLMYFIAQENIAYSNIKTEGVCIFSQYNQMFVCKNQINQNKQIEIFDANLQKYQRFDFSNKQWAIQHQTDEFPSNCFASWLLVNKMQTSKQLLTHSYHLTGSSLAYSKYSEVKSLVLSNPLTEPFNYAPYAFMEQIYDKKVLELNIFSTDQEFILDMGAYIVINSEQFSKKQEQVILNPFNLLDTRICQQFGISQSMVDTLFRAGVLQISYVITAGKYCLRFSISSATTTKYFTIDGVDFKLDKIGDSLLYKLQILTPNLYNYFQDITHLMCFSSMESLNKYLFQYLTKHKFKFEISNTEMYQFTNSYLLSQSSFEDTFNIEQNYIDVDNRSITALLYLVIFVLIIYYVVFNSHL</sequence>
<feature type="transmembrane region" description="Helical" evidence="1">
    <location>
        <begin position="920"/>
        <end position="938"/>
    </location>
</feature>
<comment type="caution">
    <text evidence="2">The sequence shown here is derived from an EMBL/GenBank/DDBJ whole genome shotgun (WGS) entry which is preliminary data.</text>
</comment>
<dbReference type="EMBL" id="CAXDID020000349">
    <property type="protein sequence ID" value="CAL6080810.1"/>
    <property type="molecule type" value="Genomic_DNA"/>
</dbReference>
<reference evidence="3 4" key="2">
    <citation type="submission" date="2024-07" db="EMBL/GenBank/DDBJ databases">
        <authorList>
            <person name="Akdeniz Z."/>
        </authorList>
    </citation>
    <scope>NUCLEOTIDE SEQUENCE [LARGE SCALE GENOMIC DNA]</scope>
</reference>
<keyword evidence="1" id="KW-0812">Transmembrane</keyword>
<evidence type="ECO:0000313" key="4">
    <source>
        <dbReference type="Proteomes" id="UP001642409"/>
    </source>
</evidence>
<reference evidence="2" key="1">
    <citation type="submission" date="2023-06" db="EMBL/GenBank/DDBJ databases">
        <authorList>
            <person name="Kurt Z."/>
        </authorList>
    </citation>
    <scope>NUCLEOTIDE SEQUENCE</scope>
</reference>
<evidence type="ECO:0008006" key="5">
    <source>
        <dbReference type="Google" id="ProtNLM"/>
    </source>
</evidence>
<name>A0AA86PPK6_9EUKA</name>
<organism evidence="2">
    <name type="scientific">Hexamita inflata</name>
    <dbReference type="NCBI Taxonomy" id="28002"/>
    <lineage>
        <taxon>Eukaryota</taxon>
        <taxon>Metamonada</taxon>
        <taxon>Diplomonadida</taxon>
        <taxon>Hexamitidae</taxon>
        <taxon>Hexamitinae</taxon>
        <taxon>Hexamita</taxon>
    </lineage>
</organism>
<protein>
    <recommendedName>
        <fullName evidence="5">Transmembrane protein</fullName>
    </recommendedName>
</protein>
<evidence type="ECO:0000313" key="3">
    <source>
        <dbReference type="EMBL" id="CAL6080810.1"/>
    </source>
</evidence>
<keyword evidence="1" id="KW-1133">Transmembrane helix</keyword>
<evidence type="ECO:0000256" key="1">
    <source>
        <dbReference type="SAM" id="Phobius"/>
    </source>
</evidence>
<dbReference type="EMBL" id="CATOUU010000715">
    <property type="protein sequence ID" value="CAI9943381.1"/>
    <property type="molecule type" value="Genomic_DNA"/>
</dbReference>
<evidence type="ECO:0000313" key="2">
    <source>
        <dbReference type="EMBL" id="CAI9943381.1"/>
    </source>
</evidence>
<proteinExistence type="predicted"/>
<keyword evidence="4" id="KW-1185">Reference proteome</keyword>
<gene>
    <name evidence="2" type="ORF">HINF_LOCUS31026</name>
    <name evidence="3" type="ORF">HINF_LOCUS60041</name>
</gene>
<keyword evidence="1" id="KW-0472">Membrane</keyword>
<accession>A0AA86PPK6</accession>
<dbReference type="Proteomes" id="UP001642409">
    <property type="component" value="Unassembled WGS sequence"/>
</dbReference>
<dbReference type="AlphaFoldDB" id="A0AA86PPK6"/>